<evidence type="ECO:0000313" key="6">
    <source>
        <dbReference type="Proteomes" id="UP000006639"/>
    </source>
</evidence>
<keyword evidence="3" id="KW-0234">DNA repair</keyword>
<dbReference type="GO" id="GO:0006302">
    <property type="term" value="P:double-strand break repair"/>
    <property type="evidence" value="ECO:0007669"/>
    <property type="project" value="TreeGrafter"/>
</dbReference>
<dbReference type="NCBIfam" id="TIGR00613">
    <property type="entry name" value="reco"/>
    <property type="match status" value="1"/>
</dbReference>
<dbReference type="InterPro" id="IPR003717">
    <property type="entry name" value="RecO"/>
</dbReference>
<feature type="domain" description="DNA replication/recombination mediator RecO N-terminal" evidence="4">
    <location>
        <begin position="1"/>
        <end position="68"/>
    </location>
</feature>
<dbReference type="InterPro" id="IPR022572">
    <property type="entry name" value="DNA_rep/recomb_RecO_N"/>
</dbReference>
<name>F7XVD1_MIDMI</name>
<dbReference type="RefSeq" id="WP_013950845.1">
    <property type="nucleotide sequence ID" value="NC_015722.1"/>
</dbReference>
<gene>
    <name evidence="5" type="primary">recO</name>
    <name evidence="5" type="ordered locus">midi_00320</name>
</gene>
<reference evidence="5 6" key="1">
    <citation type="journal article" date="2011" name="Mol. Biol. Evol.">
        <title>Phylogenomic evidence for the presence of a flagellum and cbb3 oxidase in the free-living mitochondrial ancestor.</title>
        <authorList>
            <person name="Sassera D."/>
            <person name="Lo N."/>
            <person name="Epis S."/>
            <person name="D'Auria G."/>
            <person name="Montagna M."/>
            <person name="Comandatore F."/>
            <person name="Horner D."/>
            <person name="Pereto J."/>
            <person name="Luciano A.M."/>
            <person name="Franciosi F."/>
            <person name="Ferri E."/>
            <person name="Crotti E."/>
            <person name="Bazzocchi C."/>
            <person name="Daffonchio D."/>
            <person name="Sacchi L."/>
            <person name="Moya A."/>
            <person name="Latorre A."/>
            <person name="Bandi C."/>
        </authorList>
    </citation>
    <scope>NUCLEOTIDE SEQUENCE [LARGE SCALE GENOMIC DNA]</scope>
    <source>
        <strain evidence="5 6">IricVA</strain>
    </source>
</reference>
<evidence type="ECO:0000259" key="4">
    <source>
        <dbReference type="Pfam" id="PF11967"/>
    </source>
</evidence>
<dbReference type="InterPro" id="IPR042242">
    <property type="entry name" value="RecO_C"/>
</dbReference>
<organism evidence="5 6">
    <name type="scientific">Midichloria mitochondrii (strain IricVA)</name>
    <dbReference type="NCBI Taxonomy" id="696127"/>
    <lineage>
        <taxon>Bacteria</taxon>
        <taxon>Pseudomonadati</taxon>
        <taxon>Pseudomonadota</taxon>
        <taxon>Alphaproteobacteria</taxon>
        <taxon>Rickettsiales</taxon>
        <taxon>Candidatus Midichloriaceae</taxon>
        <taxon>Candidatus Midichloria</taxon>
    </lineage>
</organism>
<proteinExistence type="predicted"/>
<dbReference type="PANTHER" id="PTHR33991">
    <property type="entry name" value="DNA REPAIR PROTEIN RECO"/>
    <property type="match status" value="1"/>
</dbReference>
<sequence>MIVEDQGIIISARDFEERYIVVQCFLKNNGLMGGLVRVSKSSKTDCSPGNIVHATWNARLREHLGHYKFDLIRNTLAATAFDRTAVTFIRAAIAVSLLVLHEKEKQVELFNELEAFLLATSQPCTKFFYSKYLSLELCILKAGGFGLELNKCVGSGKTVELIYISPKSGAVVGREAGEPYHDKMLKLPQSMLTFQNGISEHELYDCLQITRYFIEKNILSATGKKMPFERELMLEILQSNCEN</sequence>
<evidence type="ECO:0000256" key="2">
    <source>
        <dbReference type="ARBA" id="ARBA00023172"/>
    </source>
</evidence>
<dbReference type="HOGENOM" id="CLU_086029_0_0_5"/>
<dbReference type="GO" id="GO:0006310">
    <property type="term" value="P:DNA recombination"/>
    <property type="evidence" value="ECO:0007669"/>
    <property type="project" value="UniProtKB-KW"/>
</dbReference>
<dbReference type="EMBL" id="CP002130">
    <property type="protein sequence ID" value="AEI88630.1"/>
    <property type="molecule type" value="Genomic_DNA"/>
</dbReference>
<dbReference type="GO" id="GO:0043590">
    <property type="term" value="C:bacterial nucleoid"/>
    <property type="evidence" value="ECO:0007669"/>
    <property type="project" value="TreeGrafter"/>
</dbReference>
<evidence type="ECO:0000313" key="5">
    <source>
        <dbReference type="EMBL" id="AEI88630.1"/>
    </source>
</evidence>
<keyword evidence="2" id="KW-0233">DNA recombination</keyword>
<dbReference type="KEGG" id="mmn:midi_00320"/>
<dbReference type="Gene3D" id="1.20.1440.120">
    <property type="entry name" value="Recombination protein O, C-terminal domain"/>
    <property type="match status" value="1"/>
</dbReference>
<dbReference type="PANTHER" id="PTHR33991:SF1">
    <property type="entry name" value="DNA REPAIR PROTEIN RECO"/>
    <property type="match status" value="1"/>
</dbReference>
<dbReference type="Pfam" id="PF11967">
    <property type="entry name" value="RecO_N"/>
    <property type="match status" value="1"/>
</dbReference>
<evidence type="ECO:0000256" key="1">
    <source>
        <dbReference type="ARBA" id="ARBA00022763"/>
    </source>
</evidence>
<dbReference type="Pfam" id="PF02565">
    <property type="entry name" value="RecO_C"/>
    <property type="match status" value="1"/>
</dbReference>
<dbReference type="STRING" id="696127.midi_00320"/>
<evidence type="ECO:0000256" key="3">
    <source>
        <dbReference type="ARBA" id="ARBA00023204"/>
    </source>
</evidence>
<keyword evidence="6" id="KW-1185">Reference proteome</keyword>
<accession>F7XVD1</accession>
<dbReference type="AlphaFoldDB" id="F7XVD1"/>
<keyword evidence="1" id="KW-0227">DNA damage</keyword>
<dbReference type="Proteomes" id="UP000006639">
    <property type="component" value="Chromosome"/>
</dbReference>
<protein>
    <submittedName>
        <fullName evidence="5">DNA repair protein RecO</fullName>
    </submittedName>
</protein>
<dbReference type="OrthoDB" id="9804792at2"/>